<reference evidence="2" key="1">
    <citation type="journal article" date="2019" name="Int. J. Syst. Evol. Microbiol.">
        <title>The Global Catalogue of Microorganisms (GCM) 10K type strain sequencing project: providing services to taxonomists for standard genome sequencing and annotation.</title>
        <authorList>
            <consortium name="The Broad Institute Genomics Platform"/>
            <consortium name="The Broad Institute Genome Sequencing Center for Infectious Disease"/>
            <person name="Wu L."/>
            <person name="Ma J."/>
        </authorList>
    </citation>
    <scope>NUCLEOTIDE SEQUENCE [LARGE SCALE GENOMIC DNA]</scope>
    <source>
        <strain evidence="2">CCM 8778</strain>
    </source>
</reference>
<dbReference type="RefSeq" id="WP_133063676.1">
    <property type="nucleotide sequence ID" value="NZ_BMDE01000001.1"/>
</dbReference>
<organism evidence="1 2">
    <name type="scientific">Pseudomonas fluvialis</name>
    <dbReference type="NCBI Taxonomy" id="1793966"/>
    <lineage>
        <taxon>Bacteria</taxon>
        <taxon>Pseudomonadati</taxon>
        <taxon>Pseudomonadota</taxon>
        <taxon>Gammaproteobacteria</taxon>
        <taxon>Pseudomonadales</taxon>
        <taxon>Pseudomonadaceae</taxon>
        <taxon>Pseudomonas</taxon>
    </lineage>
</organism>
<evidence type="ECO:0000313" key="2">
    <source>
        <dbReference type="Proteomes" id="UP000655550"/>
    </source>
</evidence>
<gene>
    <name evidence="1" type="ORF">GCM10007363_03760</name>
</gene>
<proteinExistence type="predicted"/>
<keyword evidence="2" id="KW-1185">Reference proteome</keyword>
<dbReference type="Proteomes" id="UP000655550">
    <property type="component" value="Unassembled WGS sequence"/>
</dbReference>
<accession>A0ABQ2ABK7</accession>
<name>A0ABQ2ABK7_9PSED</name>
<protein>
    <submittedName>
        <fullName evidence="1">Uncharacterized protein</fullName>
    </submittedName>
</protein>
<dbReference type="EMBL" id="BMDE01000001">
    <property type="protein sequence ID" value="GGH89196.1"/>
    <property type="molecule type" value="Genomic_DNA"/>
</dbReference>
<evidence type="ECO:0000313" key="1">
    <source>
        <dbReference type="EMBL" id="GGH89196.1"/>
    </source>
</evidence>
<comment type="caution">
    <text evidence="1">The sequence shown here is derived from an EMBL/GenBank/DDBJ whole genome shotgun (WGS) entry which is preliminary data.</text>
</comment>
<sequence length="78" mass="8766">MANLQSDHQEAKAWGYIDKRDRACDAGIWIGVEPCYSEEQGKARAAELEQADPSHEYTAEPFLEPPTWISRKACSPDV</sequence>